<evidence type="ECO:0000313" key="2">
    <source>
        <dbReference type="Proteomes" id="UP001060336"/>
    </source>
</evidence>
<dbReference type="AlphaFoldDB" id="A0A9J7AQA1"/>
<sequence>MPRGTGDKPLVFVSHETPDGRRCVDLLQHADGSFGFEEYRRDPDDSRGWYAVGGTGGISFTGREEMLDAAKRNIAWLDDVLNSGD</sequence>
<name>A0A9J7AQA1_9PROT</name>
<dbReference type="RefSeq" id="WP_257768329.1">
    <property type="nucleotide sequence ID" value="NZ_CP102480.1"/>
</dbReference>
<accession>A0A9J7AQA1</accession>
<evidence type="ECO:0000313" key="1">
    <source>
        <dbReference type="EMBL" id="UUX49576.1"/>
    </source>
</evidence>
<reference evidence="1" key="1">
    <citation type="submission" date="2022-08" db="EMBL/GenBank/DDBJ databases">
        <title>Nisaea acidiphila sp. nov., isolated from a marine algal debris and emended description of the genus Nisaea Urios et al. 2008.</title>
        <authorList>
            <person name="Kwon K."/>
        </authorList>
    </citation>
    <scope>NUCLEOTIDE SEQUENCE</scope>
    <source>
        <strain evidence="1">MEBiC11861</strain>
    </source>
</reference>
<proteinExistence type="predicted"/>
<gene>
    <name evidence="1" type="ORF">NUH88_19520</name>
</gene>
<dbReference type="Proteomes" id="UP001060336">
    <property type="component" value="Chromosome"/>
</dbReference>
<dbReference type="KEGG" id="naci:NUH88_19520"/>
<protein>
    <submittedName>
        <fullName evidence="1">Uncharacterized protein</fullName>
    </submittedName>
</protein>
<keyword evidence="2" id="KW-1185">Reference proteome</keyword>
<dbReference type="EMBL" id="CP102480">
    <property type="protein sequence ID" value="UUX49576.1"/>
    <property type="molecule type" value="Genomic_DNA"/>
</dbReference>
<organism evidence="1 2">
    <name type="scientific">Nisaea acidiphila</name>
    <dbReference type="NCBI Taxonomy" id="1862145"/>
    <lineage>
        <taxon>Bacteria</taxon>
        <taxon>Pseudomonadati</taxon>
        <taxon>Pseudomonadota</taxon>
        <taxon>Alphaproteobacteria</taxon>
        <taxon>Rhodospirillales</taxon>
        <taxon>Thalassobaculaceae</taxon>
        <taxon>Nisaea</taxon>
    </lineage>
</organism>